<feature type="compositionally biased region" description="Low complexity" evidence="2">
    <location>
        <begin position="1008"/>
        <end position="1020"/>
    </location>
</feature>
<dbReference type="Proteomes" id="UP001152797">
    <property type="component" value="Unassembled WGS sequence"/>
</dbReference>
<feature type="region of interest" description="Disordered" evidence="2">
    <location>
        <begin position="793"/>
        <end position="843"/>
    </location>
</feature>
<dbReference type="PROSITE" id="PS50158">
    <property type="entry name" value="ZF_CCHC"/>
    <property type="match status" value="1"/>
</dbReference>
<keyword evidence="1" id="KW-0863">Zinc-finger</keyword>
<dbReference type="EMBL" id="CAMXCT030003748">
    <property type="protein sequence ID" value="CAL4793337.1"/>
    <property type="molecule type" value="Genomic_DNA"/>
</dbReference>
<dbReference type="GO" id="GO:0008270">
    <property type="term" value="F:zinc ion binding"/>
    <property type="evidence" value="ECO:0007669"/>
    <property type="project" value="UniProtKB-KW"/>
</dbReference>
<sequence length="1054" mass="117581">MMAVARREVNAVADHLKVSVYQNASDWCRRFSEARVAGIGTVFLDGYAGANMLGSGQVPLGSMVDSLLPSDSINSFKSYLEMNEQLNEHPDMMYVAADYAKRRYDLVECSINEFLDFKDEDDSILDFLFIGNAEAKRYKLPASYNRAMGQWFSRLSQGGIQCICSDVIASNCSKYDQYHLVDDPFNRSTVIRAVSSMIKFHLAALDIMSVGAQVKVEAEKMASPDILKAGVETWPHLLSFKVALQETRVVQEFLRQSRAPVTTPATLNQACQEADEEIMQWCAAAVDDAEDNATREGRPVGQDFTREETTSMMPIDVVDNDSEDEEARIRMHIQKDLDEAVEAGFSTVQDDEFEVIEKDIPEKGGWTEAEKTRPGILNPFDESEKPFTIIDDEGKEVARDEESNEPIGEEVDFGGSDVEVIEAKRTCGEKDASPKPKIDPVTIRLEEATEKAEEAVWLDPQDLAARFPYKTTEYGRPNLLSRKLTYLLRGHALAWGKKSPDFNAAELSADWEQTKNILRERSPASKIGSYTFARSAYNEFIKKSKEQNQVLAESKKTKKTKMYQLLKTSRLEPSPSQGGAVRKAERAAEVGRGPRKVSAEAAELGVTMSLDKVTAIQPRRQRLSDRNAAEGRRGGKSNYAALRDTAKNHQRRARAGGFDSIAARTFEQREHGQGPGVQTRLVFMTSETRSLDDAFDVTHEAYIAHHGRFFTLAQFAVYAVKVVKARGEPVPQIYGWNGLIMPAEAEAFETNFDVLKADQHMSTKRTAVASPVDTFPMDKSKVTTENIEGRFRSFNPKVVNKGSKGKRTEKGAGRQDSSDAWKGYQKGQWDDRRGGYQQSRDQGSWSWSSWQQRQWDDQACFVCGSPYHWARDCPDRTREQKGKGGKWERQSSPKGSAGGSKGYAPRGKGSSDRPFKGQRIQPVLNPQAVRAASPQEVERLRRERQNPPPLPPSPRLRADRGPDLDSDIDTQVSGRQCNGHHCRCYKLAPIVDAPAEAEPNATPQTEQASGSAEPASGSGSRRQRQVVGEEVIFINSIPYTVTKFDDGSQEVSSW</sequence>
<feature type="compositionally biased region" description="Basic and acidic residues" evidence="2">
    <location>
        <begin position="806"/>
        <end position="819"/>
    </location>
</feature>
<evidence type="ECO:0000313" key="5">
    <source>
        <dbReference type="EMBL" id="CAL1159400.1"/>
    </source>
</evidence>
<feature type="region of interest" description="Disordered" evidence="2">
    <location>
        <begin position="570"/>
        <end position="594"/>
    </location>
</feature>
<feature type="domain" description="CCHC-type" evidence="3">
    <location>
        <begin position="860"/>
        <end position="875"/>
    </location>
</feature>
<dbReference type="EMBL" id="CAMXCT020003748">
    <property type="protein sequence ID" value="CAL1159400.1"/>
    <property type="molecule type" value="Genomic_DNA"/>
</dbReference>
<feature type="region of interest" description="Disordered" evidence="2">
    <location>
        <begin position="617"/>
        <end position="654"/>
    </location>
</feature>
<keyword evidence="1" id="KW-0862">Zinc</keyword>
<evidence type="ECO:0000313" key="4">
    <source>
        <dbReference type="EMBL" id="CAI4006025.1"/>
    </source>
</evidence>
<dbReference type="GO" id="GO:0003676">
    <property type="term" value="F:nucleic acid binding"/>
    <property type="evidence" value="ECO:0007669"/>
    <property type="project" value="InterPro"/>
</dbReference>
<feature type="region of interest" description="Disordered" evidence="2">
    <location>
        <begin position="871"/>
        <end position="976"/>
    </location>
</feature>
<reference evidence="5" key="2">
    <citation type="submission" date="2024-04" db="EMBL/GenBank/DDBJ databases">
        <authorList>
            <person name="Chen Y."/>
            <person name="Shah S."/>
            <person name="Dougan E. K."/>
            <person name="Thang M."/>
            <person name="Chan C."/>
        </authorList>
    </citation>
    <scope>NUCLEOTIDE SEQUENCE [LARGE SCALE GENOMIC DNA]</scope>
</reference>
<keyword evidence="6" id="KW-1185">Reference proteome</keyword>
<organism evidence="4">
    <name type="scientific">Cladocopium goreaui</name>
    <dbReference type="NCBI Taxonomy" id="2562237"/>
    <lineage>
        <taxon>Eukaryota</taxon>
        <taxon>Sar</taxon>
        <taxon>Alveolata</taxon>
        <taxon>Dinophyceae</taxon>
        <taxon>Suessiales</taxon>
        <taxon>Symbiodiniaceae</taxon>
        <taxon>Cladocopium</taxon>
    </lineage>
</organism>
<protein>
    <recommendedName>
        <fullName evidence="3">CCHC-type domain-containing protein</fullName>
    </recommendedName>
</protein>
<dbReference type="Gene3D" id="4.10.60.10">
    <property type="entry name" value="Zinc finger, CCHC-type"/>
    <property type="match status" value="1"/>
</dbReference>
<name>A0A9P1G9L8_9DINO</name>
<dbReference type="SUPFAM" id="SSF57756">
    <property type="entry name" value="Retrovirus zinc finger-like domains"/>
    <property type="match status" value="1"/>
</dbReference>
<feature type="region of interest" description="Disordered" evidence="2">
    <location>
        <begin position="998"/>
        <end position="1025"/>
    </location>
</feature>
<gene>
    <name evidence="4" type="ORF">C1SCF055_LOCUS31705</name>
</gene>
<evidence type="ECO:0000259" key="3">
    <source>
        <dbReference type="PROSITE" id="PS50158"/>
    </source>
</evidence>
<comment type="caution">
    <text evidence="4">The sequence shown here is derived from an EMBL/GenBank/DDBJ whole genome shotgun (WGS) entry which is preliminary data.</text>
</comment>
<feature type="compositionally biased region" description="Basic and acidic residues" evidence="2">
    <location>
        <begin position="871"/>
        <end position="891"/>
    </location>
</feature>
<feature type="compositionally biased region" description="Basic and acidic residues" evidence="2">
    <location>
        <begin position="622"/>
        <end position="633"/>
    </location>
</feature>
<dbReference type="Pfam" id="PF00098">
    <property type="entry name" value="zf-CCHC"/>
    <property type="match status" value="1"/>
</dbReference>
<dbReference type="EMBL" id="CAMXCT010003748">
    <property type="protein sequence ID" value="CAI4006025.1"/>
    <property type="molecule type" value="Genomic_DNA"/>
</dbReference>
<dbReference type="InterPro" id="IPR001878">
    <property type="entry name" value="Znf_CCHC"/>
</dbReference>
<dbReference type="SMART" id="SM00343">
    <property type="entry name" value="ZnF_C2HC"/>
    <property type="match status" value="1"/>
</dbReference>
<keyword evidence="1" id="KW-0479">Metal-binding</keyword>
<dbReference type="InterPro" id="IPR036875">
    <property type="entry name" value="Znf_CCHC_sf"/>
</dbReference>
<dbReference type="AlphaFoldDB" id="A0A9P1G9L8"/>
<proteinExistence type="predicted"/>
<accession>A0A9P1G9L8</accession>
<evidence type="ECO:0000256" key="2">
    <source>
        <dbReference type="SAM" id="MobiDB-lite"/>
    </source>
</evidence>
<feature type="compositionally biased region" description="Basic and acidic residues" evidence="2">
    <location>
        <begin position="936"/>
        <end position="945"/>
    </location>
</feature>
<reference evidence="4" key="1">
    <citation type="submission" date="2022-10" db="EMBL/GenBank/DDBJ databases">
        <authorList>
            <person name="Chen Y."/>
            <person name="Dougan E. K."/>
            <person name="Chan C."/>
            <person name="Rhodes N."/>
            <person name="Thang M."/>
        </authorList>
    </citation>
    <scope>NUCLEOTIDE SEQUENCE</scope>
</reference>
<evidence type="ECO:0000313" key="6">
    <source>
        <dbReference type="Proteomes" id="UP001152797"/>
    </source>
</evidence>
<evidence type="ECO:0000256" key="1">
    <source>
        <dbReference type="PROSITE-ProRule" id="PRU00047"/>
    </source>
</evidence>